<dbReference type="PANTHER" id="PTHR24243">
    <property type="entry name" value="G-PROTEIN COUPLED RECEPTOR"/>
    <property type="match status" value="1"/>
</dbReference>
<keyword evidence="7" id="KW-0807">Transducer</keyword>
<dbReference type="PROSITE" id="PS50262">
    <property type="entry name" value="G_PROTEIN_RECEP_F1_2"/>
    <property type="match status" value="1"/>
</dbReference>
<keyword evidence="5" id="KW-0472">Membrane</keyword>
<keyword evidence="3" id="KW-1133">Transmembrane helix</keyword>
<organism evidence="8 9">
    <name type="scientific">Schistosoma mattheei</name>
    <dbReference type="NCBI Taxonomy" id="31246"/>
    <lineage>
        <taxon>Eukaryota</taxon>
        <taxon>Metazoa</taxon>
        <taxon>Spiralia</taxon>
        <taxon>Lophotrochozoa</taxon>
        <taxon>Platyhelminthes</taxon>
        <taxon>Trematoda</taxon>
        <taxon>Digenea</taxon>
        <taxon>Strigeidida</taxon>
        <taxon>Schistosomatoidea</taxon>
        <taxon>Schistosomatidae</taxon>
        <taxon>Schistosoma</taxon>
    </lineage>
</organism>
<dbReference type="AlphaFoldDB" id="A0A183PSE0"/>
<dbReference type="EMBL" id="UZAL01038463">
    <property type="protein sequence ID" value="VDP73727.1"/>
    <property type="molecule type" value="Genomic_DNA"/>
</dbReference>
<keyword evidence="9" id="KW-1185">Reference proteome</keyword>
<dbReference type="Pfam" id="PF00001">
    <property type="entry name" value="7tm_1"/>
    <property type="match status" value="1"/>
</dbReference>
<evidence type="ECO:0000256" key="5">
    <source>
        <dbReference type="ARBA" id="ARBA00023136"/>
    </source>
</evidence>
<comment type="subcellular location">
    <subcellularLocation>
        <location evidence="1">Membrane</location>
        <topology evidence="1">Multi-pass membrane protein</topology>
    </subcellularLocation>
</comment>
<evidence type="ECO:0000256" key="2">
    <source>
        <dbReference type="ARBA" id="ARBA00022692"/>
    </source>
</evidence>
<evidence type="ECO:0000313" key="9">
    <source>
        <dbReference type="Proteomes" id="UP000269396"/>
    </source>
</evidence>
<name>A0A183PSE0_9TREM</name>
<evidence type="ECO:0000256" key="7">
    <source>
        <dbReference type="ARBA" id="ARBA00023224"/>
    </source>
</evidence>
<dbReference type="GO" id="GO:0005886">
    <property type="term" value="C:plasma membrane"/>
    <property type="evidence" value="ECO:0007669"/>
    <property type="project" value="TreeGrafter"/>
</dbReference>
<keyword evidence="4" id="KW-0297">G-protein coupled receptor</keyword>
<evidence type="ECO:0000256" key="3">
    <source>
        <dbReference type="ARBA" id="ARBA00022989"/>
    </source>
</evidence>
<evidence type="ECO:0000256" key="6">
    <source>
        <dbReference type="ARBA" id="ARBA00023170"/>
    </source>
</evidence>
<accession>A0A183PSE0</accession>
<gene>
    <name evidence="8" type="ORF">SMTD_LOCUS17277</name>
</gene>
<dbReference type="SUPFAM" id="SSF81321">
    <property type="entry name" value="Family A G protein-coupled receptor-like"/>
    <property type="match status" value="1"/>
</dbReference>
<keyword evidence="2" id="KW-0812">Transmembrane</keyword>
<keyword evidence="6" id="KW-0675">Receptor</keyword>
<dbReference type="STRING" id="31246.A0A183PSE0"/>
<proteinExistence type="predicted"/>
<protein>
    <submittedName>
        <fullName evidence="8">Uncharacterized protein</fullName>
    </submittedName>
</protein>
<reference evidence="8 9" key="1">
    <citation type="submission" date="2018-11" db="EMBL/GenBank/DDBJ databases">
        <authorList>
            <consortium name="Pathogen Informatics"/>
        </authorList>
    </citation>
    <scope>NUCLEOTIDE SEQUENCE [LARGE SCALE GENOMIC DNA]</scope>
    <source>
        <strain>Denwood</strain>
        <strain evidence="9">Zambia</strain>
    </source>
</reference>
<dbReference type="GO" id="GO:0004930">
    <property type="term" value="F:G protein-coupled receptor activity"/>
    <property type="evidence" value="ECO:0007669"/>
    <property type="project" value="UniProtKB-KW"/>
</dbReference>
<dbReference type="InterPro" id="IPR017452">
    <property type="entry name" value="GPCR_Rhodpsn_7TM"/>
</dbReference>
<evidence type="ECO:0000256" key="1">
    <source>
        <dbReference type="ARBA" id="ARBA00004141"/>
    </source>
</evidence>
<dbReference type="PANTHER" id="PTHR24243:SF233">
    <property type="entry name" value="THYROTROPIN-RELEASING HORMONE RECEPTOR"/>
    <property type="match status" value="1"/>
</dbReference>
<evidence type="ECO:0000313" key="8">
    <source>
        <dbReference type="EMBL" id="VDP73727.1"/>
    </source>
</evidence>
<evidence type="ECO:0000256" key="4">
    <source>
        <dbReference type="ARBA" id="ARBA00023040"/>
    </source>
</evidence>
<dbReference type="Gene3D" id="1.20.1070.10">
    <property type="entry name" value="Rhodopsin 7-helix transmembrane proteins"/>
    <property type="match status" value="2"/>
</dbReference>
<dbReference type="InterPro" id="IPR000276">
    <property type="entry name" value="GPCR_Rhodpsn"/>
</dbReference>
<dbReference type="CDD" id="cd00637">
    <property type="entry name" value="7tm_classA_rhodopsin-like"/>
    <property type="match status" value="1"/>
</dbReference>
<dbReference type="Proteomes" id="UP000269396">
    <property type="component" value="Unassembled WGS sequence"/>
</dbReference>
<sequence length="911" mass="106449">MYPNRWLIIWIIIYCHILMNFSANGTINGSTNNNLRVYNIISTTLNDINNNNSQMINSTNSTGTYKYLYNNLKHYFLTWYLPTVIILGIVGTVFCLVFLFLSRLFPQNMLIWLVSICFGDFFILSLEGIWMLLKVWYNYDIRDNNNFICVLHTSLSNYFFYWSAYMQSMLSLQRAYSIIRPLRARNSGPKLICLFRLWFLISICLILPILPYPLYWRVINGDCDPTNTDLYHVTTLNDFIIWGLIPLIGMTSSTVIICWNIFRLRKCFREATSSVCLHENEQKRKSSASRISALVYYLRTDDISGNFRKRSNSLSVSESALNLQMKSQCEILPKIYKPVSVHNLIDHTSRCNPKFHSQAIIRSTNPFNTRRDFATKCKALSLDQITNCVRPIRNPGYRHGATDNVGHVTRLLVCMNIWYMSSTYPLIVYLILLNFVLTNVDRDVHKFMYYLSRSLCFLNACSNWIFYCASGRLFRSRIHQMILRFMCRIRFRHRSRNSVPIPPDYTNHFKNQFFLNTSKNVYHPRVSPFFKYFSETRKISMRLNKNHGGNKINNMMHPNMEFIDNFGGRLLNSSFETVKNQKAENSTDKDISFMHNSSGKYSNNCFPLGYQCFCNLFPCSLKAFSKPSDSNKHLSVKPYPNMEKLQKDGNGSEEQNVLLGCNGCFTGFCCWRFWWYGLMAGCIKRIPNTIETVTDSDQNHSVQVLTGISTSSSVYDSCDLHRRHSEFALNNLNYKYCTHYRSTEKFRELEPKRKLELDLAIQNTFNAQINQKLHEIAKSCPSSRSFTTPNNAIRSIIDKDKSVVDYTHSDIKLPKQIIPKCFCYISSQGNRKFNYNLCQYHRDFNSSCRHHHSHHQHFWPLHSSHLHYQSNRPNTSIDRYRKNYQLPSSSNHTFSNVEVNSSTKNDSIFST</sequence>